<proteinExistence type="predicted"/>
<comment type="caution">
    <text evidence="1">The sequence shown here is derived from an EMBL/GenBank/DDBJ whole genome shotgun (WGS) entry which is preliminary data.</text>
</comment>
<dbReference type="Proteomes" id="UP000261295">
    <property type="component" value="Unassembled WGS sequence"/>
</dbReference>
<reference evidence="1 2" key="1">
    <citation type="submission" date="2018-08" db="EMBL/GenBank/DDBJ databases">
        <title>A genome reference for cultivated species of the human gut microbiota.</title>
        <authorList>
            <person name="Zou Y."/>
            <person name="Xue W."/>
            <person name="Luo G."/>
        </authorList>
    </citation>
    <scope>NUCLEOTIDE SEQUENCE [LARGE SCALE GENOMIC DNA]</scope>
    <source>
        <strain evidence="1 2">OM07-9</strain>
    </source>
</reference>
<gene>
    <name evidence="1" type="ORF">DXC07_14935</name>
</gene>
<dbReference type="AlphaFoldDB" id="A0A3E4XGI9"/>
<evidence type="ECO:0008006" key="3">
    <source>
        <dbReference type="Google" id="ProtNLM"/>
    </source>
</evidence>
<accession>A0A3E4XGI9</accession>
<sequence length="197" mass="22990">MNKDIFLIIISFLFTMSCSVETKKGEEKQDINEEIEVYVIEPFLKNTIYIYNDNVSKASLTDYNYTPPQKCWLREITIQIKNNIAIVGTDCKIRHKILSAEYYKVDGIKLAILQTDKGEIRIAEVNTTLGIKYYFDIKYENFRASTGIGAIYCELPKKKHTPIKNNMKNDTLVSANILWFNDSVYYNFDTQQYDTIR</sequence>
<organism evidence="1 2">
    <name type="scientific">Bacteroides uniformis</name>
    <dbReference type="NCBI Taxonomy" id="820"/>
    <lineage>
        <taxon>Bacteria</taxon>
        <taxon>Pseudomonadati</taxon>
        <taxon>Bacteroidota</taxon>
        <taxon>Bacteroidia</taxon>
        <taxon>Bacteroidales</taxon>
        <taxon>Bacteroidaceae</taxon>
        <taxon>Bacteroides</taxon>
    </lineage>
</organism>
<evidence type="ECO:0000313" key="1">
    <source>
        <dbReference type="EMBL" id="RGM53594.1"/>
    </source>
</evidence>
<dbReference type="PROSITE" id="PS51257">
    <property type="entry name" value="PROKAR_LIPOPROTEIN"/>
    <property type="match status" value="1"/>
</dbReference>
<evidence type="ECO:0000313" key="2">
    <source>
        <dbReference type="Proteomes" id="UP000261295"/>
    </source>
</evidence>
<dbReference type="EMBL" id="QSTL01000015">
    <property type="protein sequence ID" value="RGM53594.1"/>
    <property type="molecule type" value="Genomic_DNA"/>
</dbReference>
<dbReference type="RefSeq" id="WP_117749657.1">
    <property type="nucleotide sequence ID" value="NZ_QSTL01000015.1"/>
</dbReference>
<name>A0A3E4XGI9_BACUN</name>
<protein>
    <recommendedName>
        <fullName evidence="3">Lipoprotein</fullName>
    </recommendedName>
</protein>